<dbReference type="Pfam" id="PF15905">
    <property type="entry name" value="HMMR_N"/>
    <property type="match status" value="1"/>
</dbReference>
<accession>A0A8X7WTE3</accession>
<comment type="caution">
    <text evidence="7">The sequence shown here is derived from an EMBL/GenBank/DDBJ whole genome shotgun (WGS) entry which is preliminary data.</text>
</comment>
<keyword evidence="2" id="KW-0963">Cytoplasm</keyword>
<dbReference type="Pfam" id="PF04321">
    <property type="entry name" value="RmlD_sub_bind"/>
    <property type="match status" value="1"/>
</dbReference>
<evidence type="ECO:0000256" key="5">
    <source>
        <dbReference type="SAM" id="SignalP"/>
    </source>
</evidence>
<dbReference type="InterPro" id="IPR029903">
    <property type="entry name" value="RmlD-like-bd"/>
</dbReference>
<gene>
    <name evidence="7" type="primary">Hmmr</name>
    <name evidence="7" type="ORF">GTO96_0006908</name>
</gene>
<evidence type="ECO:0000313" key="7">
    <source>
        <dbReference type="EMBL" id="KAG2455320.1"/>
    </source>
</evidence>
<proteinExistence type="predicted"/>
<dbReference type="Gene3D" id="1.10.287.1490">
    <property type="match status" value="1"/>
</dbReference>
<dbReference type="InterPro" id="IPR031794">
    <property type="entry name" value="HMMR_C"/>
</dbReference>
<dbReference type="GO" id="GO:0005540">
    <property type="term" value="F:hyaluronic acid binding"/>
    <property type="evidence" value="ECO:0007669"/>
    <property type="project" value="InterPro"/>
</dbReference>
<organism evidence="7 8">
    <name type="scientific">Polypterus senegalus</name>
    <name type="common">Senegal bichir</name>
    <dbReference type="NCBI Taxonomy" id="55291"/>
    <lineage>
        <taxon>Eukaryota</taxon>
        <taxon>Metazoa</taxon>
        <taxon>Chordata</taxon>
        <taxon>Craniata</taxon>
        <taxon>Vertebrata</taxon>
        <taxon>Euteleostomi</taxon>
        <taxon>Actinopterygii</taxon>
        <taxon>Polypteriformes</taxon>
        <taxon>Polypteridae</taxon>
        <taxon>Polypterus</taxon>
    </lineage>
</organism>
<feature type="compositionally biased region" description="Basic and acidic residues" evidence="4">
    <location>
        <begin position="245"/>
        <end position="283"/>
    </location>
</feature>
<dbReference type="InterPro" id="IPR001315">
    <property type="entry name" value="CARD"/>
</dbReference>
<feature type="domain" description="CARD" evidence="6">
    <location>
        <begin position="438"/>
        <end position="508"/>
    </location>
</feature>
<evidence type="ECO:0000256" key="4">
    <source>
        <dbReference type="SAM" id="MobiDB-lite"/>
    </source>
</evidence>
<name>A0A8X7WTE3_POLSE</name>
<dbReference type="PANTHER" id="PTHR18956:SF6">
    <property type="entry name" value="HYALURONAN MEDIATED MOTILITY RECEPTOR"/>
    <property type="match status" value="1"/>
</dbReference>
<dbReference type="GO" id="GO:0005819">
    <property type="term" value="C:spindle"/>
    <property type="evidence" value="ECO:0007669"/>
    <property type="project" value="UniProtKB-SubCell"/>
</dbReference>
<protein>
    <submittedName>
        <fullName evidence="7">HMMR protein</fullName>
    </submittedName>
</protein>
<evidence type="ECO:0000259" key="6">
    <source>
        <dbReference type="PROSITE" id="PS50209"/>
    </source>
</evidence>
<feature type="non-terminal residue" evidence="7">
    <location>
        <position position="1"/>
    </location>
</feature>
<dbReference type="Pfam" id="PF15908">
    <property type="entry name" value="HMMR_C"/>
    <property type="match status" value="1"/>
</dbReference>
<evidence type="ECO:0000256" key="1">
    <source>
        <dbReference type="ARBA" id="ARBA00004186"/>
    </source>
</evidence>
<dbReference type="AlphaFoldDB" id="A0A8X7WTE3"/>
<feature type="non-terminal residue" evidence="7">
    <location>
        <position position="848"/>
    </location>
</feature>
<dbReference type="GO" id="GO:0042981">
    <property type="term" value="P:regulation of apoptotic process"/>
    <property type="evidence" value="ECO:0007669"/>
    <property type="project" value="InterPro"/>
</dbReference>
<keyword evidence="3" id="KW-0206">Cytoskeleton</keyword>
<evidence type="ECO:0000313" key="8">
    <source>
        <dbReference type="Proteomes" id="UP000886611"/>
    </source>
</evidence>
<feature type="signal peptide" evidence="5">
    <location>
        <begin position="1"/>
        <end position="16"/>
    </location>
</feature>
<dbReference type="Proteomes" id="UP000886611">
    <property type="component" value="Unassembled WGS sequence"/>
</dbReference>
<evidence type="ECO:0000256" key="2">
    <source>
        <dbReference type="ARBA" id="ARBA00022490"/>
    </source>
</evidence>
<sequence>MFWFCFFLFKKSGISAQIDRDCHVIKRWEMSTKPRRDVSTYPHQLAAASKCNIEQAKRFGNEHVTSGDAAPGICSTDNEQMAMGKIQRASSIGTLVRVLMQQCGEQDKRIRSLEEELKKTEAKLSAALREKTGLAANIASFERQLFDLQKANELLKTKVMVFKQAEMEKQLAESENGLKQLKKKLEGLEGHLSTVVCEKEKLERDKADNEQRLSNCLTEIRQLEQSMDKYKGQINDFESMLGDKEKQAEMLKESLEKSKEELSRQSVELQEKSDQLQQEKGKLEVSQGNQEKLEAELKLLTEKLAEAEQQYQQLLDKHNELGNALTEEKDLSTSLRQLLEKMQEEFIQERSQLEGELEEVLEELNILETKEAETEEKIKAIEEENEQKSKTILELQTQLHGKVAKLDRVNDDHDKLIAQLKEEKSSSLRKIGEMETDFERNKLALINEMEVLKDSTSKLQDEIQQLKKLNKEQQEELEATRLSKDKANEEYARMLLDVQTKLAQKENELKKLEGKFVAEIEGLKQVLEDERQQFQKQLQQKDAQRKPDIDEAVLSELQNEREKWKTRYEELYSKVKPFQQQLDAFEAERKALLNENGAAQEEMNKLSDAYAKLLGHQNQKQKIKHVVKLKEENLHLKQENVYVPFRRVLVTGATGLLGRAVYKEFHDNDWHTIGCGHKRARPKFEKCNLLDPLAIRQLIQEFQPHVIIHCAAERRPDVVENQMDAATQLNVVASANLAKEAAAMPGCSYGKMQLQKDPLDGFRNLKEQGSGVTACHTLESTIPSGKQLYGHPQGSMGVVVLSGFVGGHQGKLSDIDGMTTAVVLSDLDVLSVGIGLSTGRILRSETSI</sequence>
<dbReference type="Gene3D" id="3.40.50.720">
    <property type="entry name" value="NAD(P)-binding Rossmann-like Domain"/>
    <property type="match status" value="1"/>
</dbReference>
<evidence type="ECO:0000256" key="3">
    <source>
        <dbReference type="ARBA" id="ARBA00023212"/>
    </source>
</evidence>
<dbReference type="SUPFAM" id="SSF51735">
    <property type="entry name" value="NAD(P)-binding Rossmann-fold domains"/>
    <property type="match status" value="1"/>
</dbReference>
<dbReference type="EMBL" id="JAATIS010009265">
    <property type="protein sequence ID" value="KAG2455320.1"/>
    <property type="molecule type" value="Genomic_DNA"/>
</dbReference>
<dbReference type="PANTHER" id="PTHR18956">
    <property type="entry name" value="HYALURONAN MEDIATED MOTILITY RECEPTOR"/>
    <property type="match status" value="1"/>
</dbReference>
<reference evidence="7 8" key="1">
    <citation type="journal article" date="2021" name="Cell">
        <title>Tracing the genetic footprints of vertebrate landing in non-teleost ray-finned fishes.</title>
        <authorList>
            <person name="Bi X."/>
            <person name="Wang K."/>
            <person name="Yang L."/>
            <person name="Pan H."/>
            <person name="Jiang H."/>
            <person name="Wei Q."/>
            <person name="Fang M."/>
            <person name="Yu H."/>
            <person name="Zhu C."/>
            <person name="Cai Y."/>
            <person name="He Y."/>
            <person name="Gan X."/>
            <person name="Zeng H."/>
            <person name="Yu D."/>
            <person name="Zhu Y."/>
            <person name="Jiang H."/>
            <person name="Qiu Q."/>
            <person name="Yang H."/>
            <person name="Zhang Y.E."/>
            <person name="Wang W."/>
            <person name="Zhu M."/>
            <person name="He S."/>
            <person name="Zhang G."/>
        </authorList>
    </citation>
    <scope>NUCLEOTIDE SEQUENCE [LARGE SCALE GENOMIC DNA]</scope>
    <source>
        <strain evidence="7">Bchr_013</strain>
    </source>
</reference>
<dbReference type="PROSITE" id="PS50209">
    <property type="entry name" value="CARD"/>
    <property type="match status" value="1"/>
</dbReference>
<dbReference type="GO" id="GO:0016020">
    <property type="term" value="C:membrane"/>
    <property type="evidence" value="ECO:0007669"/>
    <property type="project" value="TreeGrafter"/>
</dbReference>
<dbReference type="InterPro" id="IPR036291">
    <property type="entry name" value="NAD(P)-bd_dom_sf"/>
</dbReference>
<comment type="subcellular location">
    <subcellularLocation>
        <location evidence="1">Cytoplasm</location>
        <location evidence="1">Cytoskeleton</location>
        <location evidence="1">Spindle</location>
    </subcellularLocation>
</comment>
<dbReference type="InterPro" id="IPR026203">
    <property type="entry name" value="IHABP"/>
</dbReference>
<keyword evidence="8" id="KW-1185">Reference proteome</keyword>
<dbReference type="SUPFAM" id="SSF57997">
    <property type="entry name" value="Tropomyosin"/>
    <property type="match status" value="1"/>
</dbReference>
<keyword evidence="5" id="KW-0732">Signal</keyword>
<feature type="region of interest" description="Disordered" evidence="4">
    <location>
        <begin position="245"/>
        <end position="287"/>
    </location>
</feature>
<feature type="chain" id="PRO_5036470064" evidence="5">
    <location>
        <begin position="17"/>
        <end position="848"/>
    </location>
</feature>